<sequence length="369" mass="42163">MNILHVSDIDTTVKGGGINTIVMRLLSQQSKYDNLSLMVFKDFKEHENINIIRFSGLKDFSKFVKKERVDAVVFHSVYKIEYVFLAMLLKINNVKYFIHSHGALQKEAINKKGFGKRVFTRLILPSFIKQSTGVFFCSPNEIKNSLYSDKSIGYIFNAPGFNKNKVKVNKNKSNDKFKLTYIGKIDFYYKGIDELLKAVALLKNDKLELNLYGYGKYKDLDVNYIKDDDSDIIRLLRTIEKLHLGNNVFFHGPVHGGRKEAVFLDSDVFVLTSRSEGMPLSIVESFYYGVPVLVTDRTNMGCLVKKYSAGKVVSFSVESICDGIKELMDSSRVNLDMRNNSRAAFINEFETYDMGEKMHIGIKKNLSKI</sequence>
<reference evidence="2 3" key="1">
    <citation type="submission" date="2023-09" db="EMBL/GenBank/DDBJ databases">
        <title>Buttiauxella selenatireducens sp. nov., isolated from the rhizosphere of Cardamine hupingshanesis.</title>
        <authorList>
            <person name="Zhang S."/>
            <person name="Xu Z."/>
            <person name="Wang H."/>
            <person name="Guo Y."/>
        </authorList>
    </citation>
    <scope>NUCLEOTIDE SEQUENCE [LARGE SCALE GENOMIC DNA]</scope>
    <source>
        <strain evidence="2 3">R73</strain>
    </source>
</reference>
<evidence type="ECO:0000313" key="2">
    <source>
        <dbReference type="EMBL" id="WMY74577.1"/>
    </source>
</evidence>
<organism evidence="2 3">
    <name type="scientific">Buttiauxella selenatireducens</name>
    <dbReference type="NCBI Taxonomy" id="3073902"/>
    <lineage>
        <taxon>Bacteria</taxon>
        <taxon>Pseudomonadati</taxon>
        <taxon>Pseudomonadota</taxon>
        <taxon>Gammaproteobacteria</taxon>
        <taxon>Enterobacterales</taxon>
        <taxon>Enterobacteriaceae</taxon>
        <taxon>Buttiauxella</taxon>
    </lineage>
</organism>
<accession>A0ABY9SAV3</accession>
<dbReference type="EC" id="2.4.-.-" evidence="2"/>
<dbReference type="RefSeq" id="WP_309877164.1">
    <property type="nucleotide sequence ID" value="NZ_CP133838.1"/>
</dbReference>
<keyword evidence="3" id="KW-1185">Reference proteome</keyword>
<protein>
    <submittedName>
        <fullName evidence="2">Glycosyltransferase family 4 protein</fullName>
        <ecNumber evidence="2">2.4.-.-</ecNumber>
    </submittedName>
</protein>
<dbReference type="SUPFAM" id="SSF53756">
    <property type="entry name" value="UDP-Glycosyltransferase/glycogen phosphorylase"/>
    <property type="match status" value="1"/>
</dbReference>
<dbReference type="CDD" id="cd03801">
    <property type="entry name" value="GT4_PimA-like"/>
    <property type="match status" value="1"/>
</dbReference>
<dbReference type="InterPro" id="IPR001296">
    <property type="entry name" value="Glyco_trans_1"/>
</dbReference>
<feature type="domain" description="Glycosyl transferase family 1" evidence="1">
    <location>
        <begin position="165"/>
        <end position="342"/>
    </location>
</feature>
<dbReference type="GO" id="GO:0016757">
    <property type="term" value="F:glycosyltransferase activity"/>
    <property type="evidence" value="ECO:0007669"/>
    <property type="project" value="UniProtKB-KW"/>
</dbReference>
<evidence type="ECO:0000259" key="1">
    <source>
        <dbReference type="Pfam" id="PF00534"/>
    </source>
</evidence>
<dbReference type="Gene3D" id="3.40.50.2000">
    <property type="entry name" value="Glycogen Phosphorylase B"/>
    <property type="match status" value="2"/>
</dbReference>
<dbReference type="Pfam" id="PF00534">
    <property type="entry name" value="Glycos_transf_1"/>
    <property type="match status" value="1"/>
</dbReference>
<keyword evidence="2" id="KW-0328">Glycosyltransferase</keyword>
<dbReference type="Proteomes" id="UP001246690">
    <property type="component" value="Chromosome"/>
</dbReference>
<evidence type="ECO:0000313" key="3">
    <source>
        <dbReference type="Proteomes" id="UP001246690"/>
    </source>
</evidence>
<proteinExistence type="predicted"/>
<gene>
    <name evidence="2" type="ORF">RHD99_00910</name>
</gene>
<dbReference type="EMBL" id="CP133838">
    <property type="protein sequence ID" value="WMY74577.1"/>
    <property type="molecule type" value="Genomic_DNA"/>
</dbReference>
<name>A0ABY9SAV3_9ENTR</name>
<dbReference type="PANTHER" id="PTHR12526:SF630">
    <property type="entry name" value="GLYCOSYLTRANSFERASE"/>
    <property type="match status" value="1"/>
</dbReference>
<dbReference type="PANTHER" id="PTHR12526">
    <property type="entry name" value="GLYCOSYLTRANSFERASE"/>
    <property type="match status" value="1"/>
</dbReference>
<keyword evidence="2" id="KW-0808">Transferase</keyword>